<dbReference type="InterPro" id="IPR010656">
    <property type="entry name" value="DctM"/>
</dbReference>
<evidence type="ECO:0000256" key="2">
    <source>
        <dbReference type="ARBA" id="ARBA00022475"/>
    </source>
</evidence>
<dbReference type="PANTHER" id="PTHR33362:SF7">
    <property type="entry name" value="SLL1103 PROTEIN"/>
    <property type="match status" value="1"/>
</dbReference>
<dbReference type="Pfam" id="PF06808">
    <property type="entry name" value="DctM"/>
    <property type="match status" value="1"/>
</dbReference>
<sequence length="440" mass="46865">MFELSSMGIGYGSLLMLGLMIALLLTGMQLAFVTGLVALIFTLGWFGPDALPLVTSRMYSFVDGYIFLAVPMFVLMAALLDRSGIARDLFDAMKSVGRRVRGGVAVQTLLVAVVLASMSGVIGGETVLLGILALPQMLRLGYDRKLAIGTTCAGGALGTMLPPSIVLIIYGLTASVSIGDLFKAAFLPALLLALMYIGYVLIRCKLNPALAPLPTEAELAEDAARDISYFKALFFPMLSVGVVLGSIYTGVASVTEASALGVVGIMISAVIRREMSWSMLRDSAIATMRTCGMIMWIGIGASALVGVYNLMGGIDFVEETILAFSGGSATMTLLIMMVILLVLGMFLDWVGVALLTMPIFVPIITGLGMDPIWFGVVFCLNMQVSFLSPPFGPAAFYLKSVAPKDISLGEIFSSLLPFIGLQLIALTLVIVFPQLALWWR</sequence>
<dbReference type="EMBL" id="JWYV01000001">
    <property type="protein sequence ID" value="KKD01738.1"/>
    <property type="molecule type" value="Genomic_DNA"/>
</dbReference>
<feature type="transmembrane region" description="Helical" evidence="7">
    <location>
        <begin position="292"/>
        <end position="311"/>
    </location>
</feature>
<feature type="transmembrane region" description="Helical" evidence="7">
    <location>
        <begin position="254"/>
        <end position="271"/>
    </location>
</feature>
<proteinExistence type="inferred from homology"/>
<reference evidence="9 10" key="1">
    <citation type="submission" date="2014-12" db="EMBL/GenBank/DDBJ databases">
        <title>Mercury Reductase activity and rhizosphere competence traits in the genome of root associated Photobacterium halotolerans MELD1.</title>
        <authorList>
            <person name="Mathew D.C."/>
            <person name="Huang C.-C."/>
        </authorList>
    </citation>
    <scope>NUCLEOTIDE SEQUENCE [LARGE SCALE GENOMIC DNA]</scope>
    <source>
        <strain evidence="9 10">MELD1</strain>
    </source>
</reference>
<feature type="transmembrane region" description="Helical" evidence="7">
    <location>
        <begin position="146"/>
        <end position="172"/>
    </location>
</feature>
<evidence type="ECO:0000313" key="9">
    <source>
        <dbReference type="EMBL" id="KKD01738.1"/>
    </source>
</evidence>
<feature type="domain" description="TRAP C4-dicarboxylate transport system permease DctM subunit" evidence="8">
    <location>
        <begin position="17"/>
        <end position="435"/>
    </location>
</feature>
<keyword evidence="6 7" id="KW-0472">Membrane</keyword>
<evidence type="ECO:0000256" key="3">
    <source>
        <dbReference type="ARBA" id="ARBA00022519"/>
    </source>
</evidence>
<dbReference type="PANTHER" id="PTHR33362">
    <property type="entry name" value="SIALIC ACID TRAP TRANSPORTER PERMEASE PROTEIN SIAT-RELATED"/>
    <property type="match status" value="1"/>
</dbReference>
<accession>A0A0F5VI66</accession>
<keyword evidence="3 7" id="KW-0997">Cell inner membrane</keyword>
<comment type="similarity">
    <text evidence="7">Belongs to the TRAP transporter large permease family.</text>
</comment>
<feature type="transmembrane region" description="Helical" evidence="7">
    <location>
        <begin position="20"/>
        <end position="46"/>
    </location>
</feature>
<dbReference type="GO" id="GO:0022857">
    <property type="term" value="F:transmembrane transporter activity"/>
    <property type="evidence" value="ECO:0007669"/>
    <property type="project" value="UniProtKB-UniRule"/>
</dbReference>
<feature type="transmembrane region" description="Helical" evidence="7">
    <location>
        <begin position="109"/>
        <end position="134"/>
    </location>
</feature>
<dbReference type="GO" id="GO:0005886">
    <property type="term" value="C:plasma membrane"/>
    <property type="evidence" value="ECO:0007669"/>
    <property type="project" value="UniProtKB-SubCell"/>
</dbReference>
<evidence type="ECO:0000256" key="7">
    <source>
        <dbReference type="RuleBase" id="RU369079"/>
    </source>
</evidence>
<dbReference type="RefSeq" id="WP_046219066.1">
    <property type="nucleotide sequence ID" value="NZ_JWYV01000001.1"/>
</dbReference>
<protein>
    <recommendedName>
        <fullName evidence="7">TRAP transporter large permease protein</fullName>
    </recommendedName>
</protein>
<dbReference type="NCBIfam" id="TIGR00786">
    <property type="entry name" value="dctM"/>
    <property type="match status" value="1"/>
</dbReference>
<feature type="transmembrane region" description="Helical" evidence="7">
    <location>
        <begin position="411"/>
        <end position="439"/>
    </location>
</feature>
<keyword evidence="10" id="KW-1185">Reference proteome</keyword>
<comment type="subunit">
    <text evidence="7">The complex comprises the extracytoplasmic solute receptor protein and the two transmembrane proteins.</text>
</comment>
<evidence type="ECO:0000256" key="6">
    <source>
        <dbReference type="ARBA" id="ARBA00023136"/>
    </source>
</evidence>
<keyword evidence="2" id="KW-1003">Cell membrane</keyword>
<gene>
    <name evidence="9" type="ORF">KY46_02835</name>
</gene>
<feature type="transmembrane region" description="Helical" evidence="7">
    <location>
        <begin position="58"/>
        <end position="80"/>
    </location>
</feature>
<dbReference type="Proteomes" id="UP000033633">
    <property type="component" value="Unassembled WGS sequence"/>
</dbReference>
<comment type="subcellular location">
    <subcellularLocation>
        <location evidence="1 7">Cell inner membrane</location>
        <topology evidence="1 7">Multi-pass membrane protein</topology>
    </subcellularLocation>
</comment>
<feature type="transmembrane region" description="Helical" evidence="7">
    <location>
        <begin position="184"/>
        <end position="202"/>
    </location>
</feature>
<dbReference type="AlphaFoldDB" id="A0A0F5VI66"/>
<dbReference type="PIRSF" id="PIRSF006066">
    <property type="entry name" value="HI0050"/>
    <property type="match status" value="1"/>
</dbReference>
<evidence type="ECO:0000256" key="5">
    <source>
        <dbReference type="ARBA" id="ARBA00022989"/>
    </source>
</evidence>
<dbReference type="OrthoDB" id="9796052at2"/>
<evidence type="ECO:0000256" key="1">
    <source>
        <dbReference type="ARBA" id="ARBA00004429"/>
    </source>
</evidence>
<organism evidence="9 10">
    <name type="scientific">Photobacterium halotolerans</name>
    <dbReference type="NCBI Taxonomy" id="265726"/>
    <lineage>
        <taxon>Bacteria</taxon>
        <taxon>Pseudomonadati</taxon>
        <taxon>Pseudomonadota</taxon>
        <taxon>Gammaproteobacteria</taxon>
        <taxon>Vibrionales</taxon>
        <taxon>Vibrionaceae</taxon>
        <taxon>Photobacterium</taxon>
    </lineage>
</organism>
<dbReference type="STRING" id="265726.KY46_02835"/>
<comment type="caution">
    <text evidence="7">Lacks conserved residue(s) required for the propagation of feature annotation.</text>
</comment>
<keyword evidence="7" id="KW-0813">Transport</keyword>
<name>A0A0F5VI66_9GAMM</name>
<feature type="transmembrane region" description="Helical" evidence="7">
    <location>
        <begin position="331"/>
        <end position="360"/>
    </location>
</feature>
<evidence type="ECO:0000259" key="8">
    <source>
        <dbReference type="Pfam" id="PF06808"/>
    </source>
</evidence>
<keyword evidence="5 7" id="KW-1133">Transmembrane helix</keyword>
<dbReference type="PATRIC" id="fig|265726.11.peg.612"/>
<evidence type="ECO:0000313" key="10">
    <source>
        <dbReference type="Proteomes" id="UP000033633"/>
    </source>
</evidence>
<comment type="caution">
    <text evidence="9">The sequence shown here is derived from an EMBL/GenBank/DDBJ whole genome shotgun (WGS) entry which is preliminary data.</text>
</comment>
<keyword evidence="4 7" id="KW-0812">Transmembrane</keyword>
<comment type="function">
    <text evidence="7">Part of the tripartite ATP-independent periplasmic (TRAP) transport system.</text>
</comment>
<evidence type="ECO:0000256" key="4">
    <source>
        <dbReference type="ARBA" id="ARBA00022692"/>
    </source>
</evidence>
<dbReference type="InterPro" id="IPR004681">
    <property type="entry name" value="TRAP_DctM"/>
</dbReference>